<keyword evidence="2" id="KW-1185">Reference proteome</keyword>
<evidence type="ECO:0000313" key="2">
    <source>
        <dbReference type="Proteomes" id="UP000297239"/>
    </source>
</evidence>
<gene>
    <name evidence="1" type="ORF">EHQ18_08385</name>
</gene>
<proteinExistence type="predicted"/>
<evidence type="ECO:0000313" key="1">
    <source>
        <dbReference type="EMBL" id="TGK70799.1"/>
    </source>
</evidence>
<dbReference type="EMBL" id="RQFF01000026">
    <property type="protein sequence ID" value="TGK70799.1"/>
    <property type="molecule type" value="Genomic_DNA"/>
</dbReference>
<accession>A0A6N4QCM0</accession>
<name>A0A6N4QCM0_9LEPT</name>
<dbReference type="AlphaFoldDB" id="A0A6N4QCM0"/>
<comment type="caution">
    <text evidence="1">The sequence shown here is derived from an EMBL/GenBank/DDBJ whole genome shotgun (WGS) entry which is preliminary data.</text>
</comment>
<protein>
    <recommendedName>
        <fullName evidence="3">SbsA Ig-like domain-containing protein</fullName>
    </recommendedName>
</protein>
<organism evidence="1 2">
    <name type="scientific">Leptospira kanakyensis</name>
    <dbReference type="NCBI Taxonomy" id="2484968"/>
    <lineage>
        <taxon>Bacteria</taxon>
        <taxon>Pseudomonadati</taxon>
        <taxon>Spirochaetota</taxon>
        <taxon>Spirochaetia</taxon>
        <taxon>Leptospirales</taxon>
        <taxon>Leptospiraceae</taxon>
        <taxon>Leptospira</taxon>
    </lineage>
</organism>
<evidence type="ECO:0008006" key="3">
    <source>
        <dbReference type="Google" id="ProtNLM"/>
    </source>
</evidence>
<reference evidence="1" key="1">
    <citation type="journal article" date="2019" name="PLoS Negl. Trop. Dis.">
        <title>Revisiting the worldwide diversity of Leptospira species in the environment.</title>
        <authorList>
            <person name="Vincent A.T."/>
            <person name="Schiettekatte O."/>
            <person name="Bourhy P."/>
            <person name="Veyrier F.J."/>
            <person name="Picardeau M."/>
        </authorList>
    </citation>
    <scope>NUCLEOTIDE SEQUENCE [LARGE SCALE GENOMIC DNA]</scope>
    <source>
        <strain evidence="1">201800293</strain>
    </source>
</reference>
<sequence>MKHFSPILRKPILIGFVFLFSSTNCYFNPLVNDLLNPKVEESDSSALLGLAGGSASTVSITGQIKKLGVSLVGVEVSLGTTSFSSKNTNSSTTNTAGRFYLNIPTGPATLQFSDGGTLVTIQLMVTPMGATVGFINNSSYSVQSLDVYVLGEEPVYLELTSSMPYDGLLVDNSNYGTTINGNLVFKFSEFLEMPSNSALWTAENIIVNPSIGFEYTSISKDNVTIVLAGGSLPPFTPFTITLNSSIKSETGKSIRPTSIRFMTGEF</sequence>
<dbReference type="Proteomes" id="UP000297239">
    <property type="component" value="Unassembled WGS sequence"/>
</dbReference>
<dbReference type="OrthoDB" id="329022at2"/>